<name>A0ABT4RG22_9ACTN</name>
<comment type="similarity">
    <text evidence="1">Belongs to the NAD(P)-dependent epimerase/dehydratase family.</text>
</comment>
<accession>A0ABT4RG22</accession>
<feature type="region of interest" description="Disordered" evidence="4">
    <location>
        <begin position="230"/>
        <end position="253"/>
    </location>
</feature>
<reference evidence="6" key="1">
    <citation type="submission" date="2022-10" db="EMBL/GenBank/DDBJ databases">
        <title>The WGS of Solirubrobacter sp. CPCC 204708.</title>
        <authorList>
            <person name="Jiang Z."/>
        </authorList>
    </citation>
    <scope>NUCLEOTIDE SEQUENCE</scope>
    <source>
        <strain evidence="6">CPCC 204708</strain>
    </source>
</reference>
<comment type="caution">
    <text evidence="6">The sequence shown here is derived from an EMBL/GenBank/DDBJ whole genome shotgun (WGS) entry which is preliminary data.</text>
</comment>
<gene>
    <name evidence="6" type="ORF">OJ962_08235</name>
</gene>
<evidence type="ECO:0000256" key="2">
    <source>
        <dbReference type="ARBA" id="ARBA00023002"/>
    </source>
</evidence>
<keyword evidence="7" id="KW-1185">Reference proteome</keyword>
<keyword evidence="2" id="KW-0560">Oxidoreductase</keyword>
<dbReference type="RefSeq" id="WP_202955806.1">
    <property type="nucleotide sequence ID" value="NZ_JAPCID010000009.1"/>
</dbReference>
<dbReference type="SUPFAM" id="SSF51735">
    <property type="entry name" value="NAD(P)-binding Rossmann-fold domains"/>
    <property type="match status" value="1"/>
</dbReference>
<feature type="compositionally biased region" description="Basic and acidic residues" evidence="4">
    <location>
        <begin position="244"/>
        <end position="253"/>
    </location>
</feature>
<dbReference type="Pfam" id="PF01370">
    <property type="entry name" value="Epimerase"/>
    <property type="match status" value="1"/>
</dbReference>
<evidence type="ECO:0000259" key="5">
    <source>
        <dbReference type="Pfam" id="PF01370"/>
    </source>
</evidence>
<evidence type="ECO:0000313" key="7">
    <source>
        <dbReference type="Proteomes" id="UP001147700"/>
    </source>
</evidence>
<evidence type="ECO:0000256" key="4">
    <source>
        <dbReference type="SAM" id="MobiDB-lite"/>
    </source>
</evidence>
<dbReference type="InterPro" id="IPR036291">
    <property type="entry name" value="NAD(P)-bd_dom_sf"/>
</dbReference>
<protein>
    <submittedName>
        <fullName evidence="6">NAD(P)-dependent oxidoreductase</fullName>
    </submittedName>
</protein>
<dbReference type="InterPro" id="IPR001509">
    <property type="entry name" value="Epimerase_deHydtase"/>
</dbReference>
<feature type="domain" description="NAD-dependent epimerase/dehydratase" evidence="5">
    <location>
        <begin position="4"/>
        <end position="164"/>
    </location>
</feature>
<dbReference type="PANTHER" id="PTHR43103">
    <property type="entry name" value="NUCLEOSIDE-DIPHOSPHATE-SUGAR EPIMERASE"/>
    <property type="match status" value="1"/>
</dbReference>
<proteinExistence type="inferred from homology"/>
<evidence type="ECO:0000256" key="1">
    <source>
        <dbReference type="ARBA" id="ARBA00007637"/>
    </source>
</evidence>
<sequence length="253" mass="27478">MERVLITGAAGAIGTVLRPALREGLRELRLTDVVEIDDLAGNETFVRADLTDFEAVQRAVEGVTAVVHLGAVPNEAPFDVIAGPNLHGAYHVFEAARRADVDRIVYASSNHATGMYPVGEPLDGTVAPWPDGLYGASKVFGEALARMYVTRFGMRAVCLRIGSFKAQPQEERELSTWLSHADGIRLFQAALTADVEFAIVYGASANTRRWWPADTEIGFVPQDDAETFAPLPPSRFTRQGGPNTERDHGGWAT</sequence>
<organism evidence="6 7">
    <name type="scientific">Solirubrobacter deserti</name>
    <dbReference type="NCBI Taxonomy" id="2282478"/>
    <lineage>
        <taxon>Bacteria</taxon>
        <taxon>Bacillati</taxon>
        <taxon>Actinomycetota</taxon>
        <taxon>Thermoleophilia</taxon>
        <taxon>Solirubrobacterales</taxon>
        <taxon>Solirubrobacteraceae</taxon>
        <taxon>Solirubrobacter</taxon>
    </lineage>
</organism>
<keyword evidence="3" id="KW-0520">NAD</keyword>
<dbReference type="Gene3D" id="3.40.50.720">
    <property type="entry name" value="NAD(P)-binding Rossmann-like Domain"/>
    <property type="match status" value="1"/>
</dbReference>
<evidence type="ECO:0000313" key="6">
    <source>
        <dbReference type="EMBL" id="MDA0137479.1"/>
    </source>
</evidence>
<dbReference type="PANTHER" id="PTHR43103:SF5">
    <property type="entry name" value="4-EPIMERASE, PUTATIVE (AFU_ORTHOLOGUE AFUA_7G00360)-RELATED"/>
    <property type="match status" value="1"/>
</dbReference>
<evidence type="ECO:0000256" key="3">
    <source>
        <dbReference type="ARBA" id="ARBA00023027"/>
    </source>
</evidence>
<dbReference type="Proteomes" id="UP001147700">
    <property type="component" value="Unassembled WGS sequence"/>
</dbReference>
<dbReference type="EMBL" id="JAPCID010000009">
    <property type="protein sequence ID" value="MDA0137479.1"/>
    <property type="molecule type" value="Genomic_DNA"/>
</dbReference>